<organism evidence="3 4">
    <name type="scientific">Coemansia thaxteri</name>
    <dbReference type="NCBI Taxonomy" id="2663907"/>
    <lineage>
        <taxon>Eukaryota</taxon>
        <taxon>Fungi</taxon>
        <taxon>Fungi incertae sedis</taxon>
        <taxon>Zoopagomycota</taxon>
        <taxon>Kickxellomycotina</taxon>
        <taxon>Kickxellomycetes</taxon>
        <taxon>Kickxellales</taxon>
        <taxon>Kickxellaceae</taxon>
        <taxon>Coemansia</taxon>
    </lineage>
</organism>
<feature type="non-terminal residue" evidence="3">
    <location>
        <position position="1"/>
    </location>
</feature>
<dbReference type="InterPro" id="IPR027417">
    <property type="entry name" value="P-loop_NTPase"/>
</dbReference>
<dbReference type="OrthoDB" id="416553at2759"/>
<evidence type="ECO:0000256" key="1">
    <source>
        <dbReference type="SAM" id="MobiDB-lite"/>
    </source>
</evidence>
<evidence type="ECO:0000313" key="4">
    <source>
        <dbReference type="Proteomes" id="UP001150907"/>
    </source>
</evidence>
<name>A0A9W8BKX2_9FUNG</name>
<dbReference type="GO" id="GO:0005525">
    <property type="term" value="F:GTP binding"/>
    <property type="evidence" value="ECO:0007669"/>
    <property type="project" value="InterPro"/>
</dbReference>
<feature type="compositionally biased region" description="Acidic residues" evidence="1">
    <location>
        <begin position="48"/>
        <end position="59"/>
    </location>
</feature>
<proteinExistence type="predicted"/>
<feature type="region of interest" description="Disordered" evidence="1">
    <location>
        <begin position="44"/>
        <end position="70"/>
    </location>
</feature>
<dbReference type="Pfam" id="PF00735">
    <property type="entry name" value="Septin"/>
    <property type="match status" value="1"/>
</dbReference>
<accession>A0A9W8BKX2</accession>
<dbReference type="AlphaFoldDB" id="A0A9W8BKX2"/>
<comment type="caution">
    <text evidence="3">The sequence shown here is derived from an EMBL/GenBank/DDBJ whole genome shotgun (WGS) entry which is preliminary data.</text>
</comment>
<dbReference type="Proteomes" id="UP001150907">
    <property type="component" value="Unassembled WGS sequence"/>
</dbReference>
<reference evidence="3" key="1">
    <citation type="submission" date="2022-07" db="EMBL/GenBank/DDBJ databases">
        <title>Phylogenomic reconstructions and comparative analyses of Kickxellomycotina fungi.</title>
        <authorList>
            <person name="Reynolds N.K."/>
            <person name="Stajich J.E."/>
            <person name="Barry K."/>
            <person name="Grigoriev I.V."/>
            <person name="Crous P."/>
            <person name="Smith M.E."/>
        </authorList>
    </citation>
    <scope>NUCLEOTIDE SEQUENCE</scope>
    <source>
        <strain evidence="3">IMI 214461</strain>
    </source>
</reference>
<dbReference type="EMBL" id="JANBQF010000127">
    <property type="protein sequence ID" value="KAJ2004933.1"/>
    <property type="molecule type" value="Genomic_DNA"/>
</dbReference>
<keyword evidence="4" id="KW-1185">Reference proteome</keyword>
<feature type="domain" description="Septin-type G" evidence="2">
    <location>
        <begin position="1"/>
        <end position="43"/>
    </location>
</feature>
<evidence type="ECO:0000313" key="3">
    <source>
        <dbReference type="EMBL" id="KAJ2004933.1"/>
    </source>
</evidence>
<evidence type="ECO:0000259" key="2">
    <source>
        <dbReference type="Pfam" id="PF00735"/>
    </source>
</evidence>
<gene>
    <name evidence="3" type="ORF">H4R26_002243</name>
</gene>
<protein>
    <recommendedName>
        <fullName evidence="2">Septin-type G domain-containing protein</fullName>
    </recommendedName>
</protein>
<dbReference type="Gene3D" id="3.40.50.300">
    <property type="entry name" value="P-loop containing nucleotide triphosphate hydrolases"/>
    <property type="match status" value="1"/>
</dbReference>
<sequence length="70" mass="8109">IDDEAQCDFALLRYILLNSHIADLINYTIDVLYENYRTKKLEVGGYGENEEEEEDEEEEHALGATAKKQE</sequence>
<dbReference type="InterPro" id="IPR030379">
    <property type="entry name" value="G_SEPTIN_dom"/>
</dbReference>